<sequence length="318" mass="35982">METSLVSLAVLAINFCSHQNTSTTDSTTMSTWAEQDIRLDPAIRNWVLLPITFVMLLVGILRHYAMQLLHSDPKPIGLKQLREQRALMRSGYFRNNCHFLSPSRFEERRNRLINAFLDGHYLSETGKPQSKSVITDPNNPKSAGNQDELPPANPPNPLDPANMEGMMDGMKKQMVMMIPQTVIMGWINAFFFGFVCVKLPFPLPNGFKQMLQRGIETRDMDISWVSSLSWYFLNLFGLNPLYRLILGDGNAADGTASLAMGGASNMAAVMPGQQVDYKKLYQTEVENLKLVDHQYVCDPIVNLQLDDIETRILKMYKN</sequence>
<evidence type="ECO:0000313" key="9">
    <source>
        <dbReference type="EMBL" id="KAA1080395.1"/>
    </source>
</evidence>
<keyword evidence="6 8" id="KW-0472">Membrane</keyword>
<proteinExistence type="inferred from homology"/>
<accession>A0A5B0R608</accession>
<protein>
    <recommendedName>
        <fullName evidence="3">ER membrane protein complex subunit 3</fullName>
    </recommendedName>
</protein>
<evidence type="ECO:0000313" key="12">
    <source>
        <dbReference type="Proteomes" id="UP000325313"/>
    </source>
</evidence>
<feature type="region of interest" description="Disordered" evidence="7">
    <location>
        <begin position="127"/>
        <end position="159"/>
    </location>
</feature>
<name>A0A5B0R608_PUCGR</name>
<dbReference type="GO" id="GO:0072546">
    <property type="term" value="C:EMC complex"/>
    <property type="evidence" value="ECO:0007669"/>
    <property type="project" value="TreeGrafter"/>
</dbReference>
<dbReference type="Proteomes" id="UP000324748">
    <property type="component" value="Unassembled WGS sequence"/>
</dbReference>
<dbReference type="GO" id="GO:0034975">
    <property type="term" value="P:protein folding in endoplasmic reticulum"/>
    <property type="evidence" value="ECO:0007669"/>
    <property type="project" value="TreeGrafter"/>
</dbReference>
<evidence type="ECO:0000256" key="7">
    <source>
        <dbReference type="SAM" id="MobiDB-lite"/>
    </source>
</evidence>
<gene>
    <name evidence="10" type="primary">EMC3_3</name>
    <name evidence="9" type="synonym">EMC3_4</name>
    <name evidence="9" type="ORF">PGT21_005403</name>
    <name evidence="10" type="ORF">PGTUg99_016708</name>
</gene>
<dbReference type="PANTHER" id="PTHR13116:SF5">
    <property type="entry name" value="ER MEMBRANE PROTEIN COMPLEX SUBUNIT 3"/>
    <property type="match status" value="1"/>
</dbReference>
<reference evidence="11 12" key="1">
    <citation type="submission" date="2019-05" db="EMBL/GenBank/DDBJ databases">
        <title>Emergence of the Ug99 lineage of the wheat stem rust pathogen through somatic hybridization.</title>
        <authorList>
            <person name="Li F."/>
            <person name="Upadhyaya N.M."/>
            <person name="Sperschneider J."/>
            <person name="Matny O."/>
            <person name="Nguyen-Phuc H."/>
            <person name="Mago R."/>
            <person name="Raley C."/>
            <person name="Miller M.E."/>
            <person name="Silverstein K.A.T."/>
            <person name="Henningsen E."/>
            <person name="Hirsch C.D."/>
            <person name="Visser B."/>
            <person name="Pretorius Z.A."/>
            <person name="Steffenson B.J."/>
            <person name="Schwessinger B."/>
            <person name="Dodds P.N."/>
            <person name="Figueroa M."/>
        </authorList>
    </citation>
    <scope>NUCLEOTIDE SEQUENCE [LARGE SCALE GENOMIC DNA]</scope>
    <source>
        <strain evidence="9">21-0</strain>
        <strain evidence="10 12">Ug99</strain>
    </source>
</reference>
<evidence type="ECO:0000256" key="5">
    <source>
        <dbReference type="ARBA" id="ARBA00022989"/>
    </source>
</evidence>
<comment type="similarity">
    <text evidence="2">Belongs to the EMC3 family.</text>
</comment>
<dbReference type="PANTHER" id="PTHR13116">
    <property type="entry name" value="ER MEMBRANE PROTEIN COMPLEX SUBUNIT 3"/>
    <property type="match status" value="1"/>
</dbReference>
<feature type="compositionally biased region" description="Polar residues" evidence="7">
    <location>
        <begin position="127"/>
        <end position="145"/>
    </location>
</feature>
<keyword evidence="4 8" id="KW-0812">Transmembrane</keyword>
<evidence type="ECO:0000256" key="6">
    <source>
        <dbReference type="ARBA" id="ARBA00023136"/>
    </source>
</evidence>
<evidence type="ECO:0000313" key="11">
    <source>
        <dbReference type="Proteomes" id="UP000324748"/>
    </source>
</evidence>
<dbReference type="EMBL" id="VDEP01000244">
    <property type="protein sequence ID" value="KAA1120425.1"/>
    <property type="molecule type" value="Genomic_DNA"/>
</dbReference>
<comment type="subcellular location">
    <subcellularLocation>
        <location evidence="1">Membrane</location>
        <topology evidence="1">Multi-pass membrane protein</topology>
    </subcellularLocation>
</comment>
<evidence type="ECO:0000256" key="2">
    <source>
        <dbReference type="ARBA" id="ARBA00005376"/>
    </source>
</evidence>
<keyword evidence="5 8" id="KW-1133">Transmembrane helix</keyword>
<keyword evidence="11" id="KW-1185">Reference proteome</keyword>
<comment type="caution">
    <text evidence="10">The sequence shown here is derived from an EMBL/GenBank/DDBJ whole genome shotgun (WGS) entry which is preliminary data.</text>
</comment>
<dbReference type="Proteomes" id="UP000325313">
    <property type="component" value="Unassembled WGS sequence"/>
</dbReference>
<feature type="transmembrane region" description="Helical" evidence="8">
    <location>
        <begin position="222"/>
        <end position="242"/>
    </location>
</feature>
<evidence type="ECO:0000313" key="10">
    <source>
        <dbReference type="EMBL" id="KAA1120425.1"/>
    </source>
</evidence>
<evidence type="ECO:0000256" key="3">
    <source>
        <dbReference type="ARBA" id="ARBA00020822"/>
    </source>
</evidence>
<evidence type="ECO:0000256" key="8">
    <source>
        <dbReference type="SAM" id="Phobius"/>
    </source>
</evidence>
<evidence type="ECO:0000256" key="1">
    <source>
        <dbReference type="ARBA" id="ARBA00004141"/>
    </source>
</evidence>
<dbReference type="Pfam" id="PF01956">
    <property type="entry name" value="EMC3_TMCO1"/>
    <property type="match status" value="1"/>
</dbReference>
<dbReference type="InterPro" id="IPR002809">
    <property type="entry name" value="EMC3/TMCO1"/>
</dbReference>
<dbReference type="InterPro" id="IPR008568">
    <property type="entry name" value="EMC3"/>
</dbReference>
<dbReference type="SMART" id="SM01415">
    <property type="entry name" value="DUF106"/>
    <property type="match status" value="1"/>
</dbReference>
<dbReference type="AlphaFoldDB" id="A0A5B0R608"/>
<organism evidence="10 12">
    <name type="scientific">Puccinia graminis f. sp. tritici</name>
    <dbReference type="NCBI Taxonomy" id="56615"/>
    <lineage>
        <taxon>Eukaryota</taxon>
        <taxon>Fungi</taxon>
        <taxon>Dikarya</taxon>
        <taxon>Basidiomycota</taxon>
        <taxon>Pucciniomycotina</taxon>
        <taxon>Pucciniomycetes</taxon>
        <taxon>Pucciniales</taxon>
        <taxon>Pucciniaceae</taxon>
        <taxon>Puccinia</taxon>
    </lineage>
</organism>
<evidence type="ECO:0000256" key="4">
    <source>
        <dbReference type="ARBA" id="ARBA00022692"/>
    </source>
</evidence>
<feature type="transmembrane region" description="Helical" evidence="8">
    <location>
        <begin position="43"/>
        <end position="61"/>
    </location>
</feature>
<feature type="transmembrane region" description="Helical" evidence="8">
    <location>
        <begin position="181"/>
        <end position="202"/>
    </location>
</feature>
<dbReference type="OrthoDB" id="6745403at2759"/>
<dbReference type="EMBL" id="VSWC01000131">
    <property type="protein sequence ID" value="KAA1080395.1"/>
    <property type="molecule type" value="Genomic_DNA"/>
</dbReference>